<gene>
    <name evidence="2" type="ORF">TNCT_617201</name>
</gene>
<keyword evidence="1" id="KW-0732">Signal</keyword>
<organism evidence="2 3">
    <name type="scientific">Trichonephila clavata</name>
    <name type="common">Joro spider</name>
    <name type="synonym">Nephila clavata</name>
    <dbReference type="NCBI Taxonomy" id="2740835"/>
    <lineage>
        <taxon>Eukaryota</taxon>
        <taxon>Metazoa</taxon>
        <taxon>Ecdysozoa</taxon>
        <taxon>Arthropoda</taxon>
        <taxon>Chelicerata</taxon>
        <taxon>Arachnida</taxon>
        <taxon>Araneae</taxon>
        <taxon>Araneomorphae</taxon>
        <taxon>Entelegynae</taxon>
        <taxon>Araneoidea</taxon>
        <taxon>Nephilidae</taxon>
        <taxon>Trichonephila</taxon>
    </lineage>
</organism>
<dbReference type="Proteomes" id="UP000887116">
    <property type="component" value="Unassembled WGS sequence"/>
</dbReference>
<evidence type="ECO:0000313" key="2">
    <source>
        <dbReference type="EMBL" id="GFQ69669.1"/>
    </source>
</evidence>
<dbReference type="AlphaFoldDB" id="A0A8X6GLW2"/>
<protein>
    <submittedName>
        <fullName evidence="2">Uncharacterized protein</fullName>
    </submittedName>
</protein>
<evidence type="ECO:0000313" key="3">
    <source>
        <dbReference type="Proteomes" id="UP000887116"/>
    </source>
</evidence>
<dbReference type="EMBL" id="BMAO01020764">
    <property type="protein sequence ID" value="GFQ69669.1"/>
    <property type="molecule type" value="Genomic_DNA"/>
</dbReference>
<name>A0A8X6GLW2_TRICU</name>
<feature type="signal peptide" evidence="1">
    <location>
        <begin position="1"/>
        <end position="28"/>
    </location>
</feature>
<comment type="caution">
    <text evidence="2">The sequence shown here is derived from an EMBL/GenBank/DDBJ whole genome shotgun (WGS) entry which is preliminary data.</text>
</comment>
<dbReference type="OrthoDB" id="10542252at2759"/>
<accession>A0A8X6GLW2</accession>
<feature type="chain" id="PRO_5036472585" evidence="1">
    <location>
        <begin position="29"/>
        <end position="116"/>
    </location>
</feature>
<reference evidence="2" key="1">
    <citation type="submission" date="2020-07" db="EMBL/GenBank/DDBJ databases">
        <title>Multicomponent nature underlies the extraordinary mechanical properties of spider dragline silk.</title>
        <authorList>
            <person name="Kono N."/>
            <person name="Nakamura H."/>
            <person name="Mori M."/>
            <person name="Yoshida Y."/>
            <person name="Ohtoshi R."/>
            <person name="Malay A.D."/>
            <person name="Moran D.A.P."/>
            <person name="Tomita M."/>
            <person name="Numata K."/>
            <person name="Arakawa K."/>
        </authorList>
    </citation>
    <scope>NUCLEOTIDE SEQUENCE</scope>
</reference>
<proteinExistence type="predicted"/>
<keyword evidence="3" id="KW-1185">Reference proteome</keyword>
<evidence type="ECO:0000256" key="1">
    <source>
        <dbReference type="SAM" id="SignalP"/>
    </source>
</evidence>
<sequence length="116" mass="13288">MTVLHFMAAISIRHCLLLLLHKWDSVESCSSSCSIPVFLLSFLCFISEKCDFCEGQTNTERKKEKSLLKDEEAVSNAIHMDRSRVGEIDLSAWVAEVPRIVHESYFVLARKRRNAD</sequence>